<feature type="compositionally biased region" description="Low complexity" evidence="1">
    <location>
        <begin position="352"/>
        <end position="394"/>
    </location>
</feature>
<proteinExistence type="predicted"/>
<feature type="compositionally biased region" description="Low complexity" evidence="1">
    <location>
        <begin position="200"/>
        <end position="210"/>
    </location>
</feature>
<dbReference type="AlphaFoldDB" id="A0A8K0WZ21"/>
<feature type="compositionally biased region" description="Polar residues" evidence="1">
    <location>
        <begin position="211"/>
        <end position="220"/>
    </location>
</feature>
<keyword evidence="2" id="KW-0812">Transmembrane</keyword>
<evidence type="ECO:0000256" key="1">
    <source>
        <dbReference type="SAM" id="MobiDB-lite"/>
    </source>
</evidence>
<feature type="chain" id="PRO_5035453715" evidence="3">
    <location>
        <begin position="19"/>
        <end position="420"/>
    </location>
</feature>
<feature type="signal peptide" evidence="3">
    <location>
        <begin position="1"/>
        <end position="18"/>
    </location>
</feature>
<evidence type="ECO:0000256" key="2">
    <source>
        <dbReference type="SAM" id="Phobius"/>
    </source>
</evidence>
<feature type="compositionally biased region" description="Low complexity" evidence="1">
    <location>
        <begin position="172"/>
        <end position="192"/>
    </location>
</feature>
<feature type="region of interest" description="Disordered" evidence="1">
    <location>
        <begin position="255"/>
        <end position="420"/>
    </location>
</feature>
<feature type="compositionally biased region" description="Low complexity" evidence="1">
    <location>
        <begin position="286"/>
        <end position="295"/>
    </location>
</feature>
<accession>A0A8K0WZ21</accession>
<feature type="transmembrane region" description="Helical" evidence="2">
    <location>
        <begin position="225"/>
        <end position="247"/>
    </location>
</feature>
<gene>
    <name evidence="4" type="ORF">B0T11DRAFT_137104</name>
</gene>
<keyword evidence="2" id="KW-0472">Membrane</keyword>
<name>A0A8K0WZ21_9PEZI</name>
<sequence length="420" mass="44481">MRWSRLNALAALAVPVAAKHGLADKIAVETWASGVQQRSPAPTAAPVVKAVDKRQSGTNTCGFINGIQSRPIVCNASGSECLQDSGARAVGCCWTEPNDCLIYTACLPLASSSEYASADQVRTQYCSASTAPYCVVNSYMDPAMSGYTMQICGAVATTNLFYIQPFTDGRVTSTSASRSSGSSTPTPSTTAESDPETTDDASATSTPTQTETSAPASSGTPVGPIVGGVVGGVGAIAILGFLAWFLIRRRRKAAAGTEQQQQQGPQTPQPFQQQQFGGPGGPHPPVTMMQQQQHPQSPPLYDPRMSTFKPSPESYAAPAAAAGGHASVSPTGSPPIPYDQHNSYYGGDQVSPAQQGYPPQQYQQPYQQQQQQQYQQPYQPYQPQQQQQYGAVPPQGRPPQHGNAVELPSTRPDGELRELA</sequence>
<evidence type="ECO:0000256" key="3">
    <source>
        <dbReference type="SAM" id="SignalP"/>
    </source>
</evidence>
<feature type="region of interest" description="Disordered" evidence="1">
    <location>
        <begin position="172"/>
        <end position="222"/>
    </location>
</feature>
<feature type="compositionally biased region" description="Low complexity" evidence="1">
    <location>
        <begin position="310"/>
        <end position="330"/>
    </location>
</feature>
<protein>
    <submittedName>
        <fullName evidence="4">Uncharacterized protein</fullName>
    </submittedName>
</protein>
<keyword evidence="3" id="KW-0732">Signal</keyword>
<keyword evidence="5" id="KW-1185">Reference proteome</keyword>
<feature type="compositionally biased region" description="Low complexity" evidence="1">
    <location>
        <begin position="259"/>
        <end position="276"/>
    </location>
</feature>
<dbReference type="Proteomes" id="UP000813385">
    <property type="component" value="Unassembled WGS sequence"/>
</dbReference>
<organism evidence="4 5">
    <name type="scientific">Plectosphaerella cucumerina</name>
    <dbReference type="NCBI Taxonomy" id="40658"/>
    <lineage>
        <taxon>Eukaryota</taxon>
        <taxon>Fungi</taxon>
        <taxon>Dikarya</taxon>
        <taxon>Ascomycota</taxon>
        <taxon>Pezizomycotina</taxon>
        <taxon>Sordariomycetes</taxon>
        <taxon>Hypocreomycetidae</taxon>
        <taxon>Glomerellales</taxon>
        <taxon>Plectosphaerellaceae</taxon>
        <taxon>Plectosphaerella</taxon>
    </lineage>
</organism>
<keyword evidence="2" id="KW-1133">Transmembrane helix</keyword>
<evidence type="ECO:0000313" key="5">
    <source>
        <dbReference type="Proteomes" id="UP000813385"/>
    </source>
</evidence>
<evidence type="ECO:0000313" key="4">
    <source>
        <dbReference type="EMBL" id="KAH7350028.1"/>
    </source>
</evidence>
<comment type="caution">
    <text evidence="4">The sequence shown here is derived from an EMBL/GenBank/DDBJ whole genome shotgun (WGS) entry which is preliminary data.</text>
</comment>
<dbReference type="OrthoDB" id="4849731at2759"/>
<dbReference type="EMBL" id="JAGPXD010000006">
    <property type="protein sequence ID" value="KAH7350028.1"/>
    <property type="molecule type" value="Genomic_DNA"/>
</dbReference>
<reference evidence="4" key="1">
    <citation type="journal article" date="2021" name="Nat. Commun.">
        <title>Genetic determinants of endophytism in the Arabidopsis root mycobiome.</title>
        <authorList>
            <person name="Mesny F."/>
            <person name="Miyauchi S."/>
            <person name="Thiergart T."/>
            <person name="Pickel B."/>
            <person name="Atanasova L."/>
            <person name="Karlsson M."/>
            <person name="Huettel B."/>
            <person name="Barry K.W."/>
            <person name="Haridas S."/>
            <person name="Chen C."/>
            <person name="Bauer D."/>
            <person name="Andreopoulos W."/>
            <person name="Pangilinan J."/>
            <person name="LaButti K."/>
            <person name="Riley R."/>
            <person name="Lipzen A."/>
            <person name="Clum A."/>
            <person name="Drula E."/>
            <person name="Henrissat B."/>
            <person name="Kohler A."/>
            <person name="Grigoriev I.V."/>
            <person name="Martin F.M."/>
            <person name="Hacquard S."/>
        </authorList>
    </citation>
    <scope>NUCLEOTIDE SEQUENCE</scope>
    <source>
        <strain evidence="4">MPI-CAGE-AT-0016</strain>
    </source>
</reference>